<evidence type="ECO:0000313" key="1">
    <source>
        <dbReference type="EMBL" id="CAB4139097.1"/>
    </source>
</evidence>
<sequence length="93" mass="10869">MTIALPFFQDTDFWEYETILDESVYIIRGRKISPATEEAFYVFDLLSSDGEVLEAGMRALPNVRFAFRSRNEWLPVGYFIFDPIESVLIYETV</sequence>
<reference evidence="1" key="1">
    <citation type="submission" date="2020-04" db="EMBL/GenBank/DDBJ databases">
        <authorList>
            <person name="Chiriac C."/>
            <person name="Salcher M."/>
            <person name="Ghai R."/>
            <person name="Kavagutti S V."/>
        </authorList>
    </citation>
    <scope>NUCLEOTIDE SEQUENCE</scope>
</reference>
<accession>A0A6J5M1B4</accession>
<protein>
    <submittedName>
        <fullName evidence="1">Uncharacterized protein</fullName>
    </submittedName>
</protein>
<name>A0A6J5M1B4_9CAUD</name>
<gene>
    <name evidence="1" type="ORF">UFOVP338_14</name>
</gene>
<proteinExistence type="predicted"/>
<dbReference type="EMBL" id="LR796351">
    <property type="protein sequence ID" value="CAB4139097.1"/>
    <property type="molecule type" value="Genomic_DNA"/>
</dbReference>
<organism evidence="1">
    <name type="scientific">uncultured Caudovirales phage</name>
    <dbReference type="NCBI Taxonomy" id="2100421"/>
    <lineage>
        <taxon>Viruses</taxon>
        <taxon>Duplodnaviria</taxon>
        <taxon>Heunggongvirae</taxon>
        <taxon>Uroviricota</taxon>
        <taxon>Caudoviricetes</taxon>
        <taxon>Peduoviridae</taxon>
        <taxon>Maltschvirus</taxon>
        <taxon>Maltschvirus maltsch</taxon>
    </lineage>
</organism>